<evidence type="ECO:0000256" key="3">
    <source>
        <dbReference type="ARBA" id="ARBA00012362"/>
    </source>
</evidence>
<dbReference type="InterPro" id="IPR045186">
    <property type="entry name" value="Indole-3-glycerol_P_synth"/>
</dbReference>
<keyword evidence="4" id="KW-0028">Amino-acid biosynthesis</keyword>
<evidence type="ECO:0000256" key="4">
    <source>
        <dbReference type="ARBA" id="ARBA00022605"/>
    </source>
</evidence>
<keyword evidence="10" id="KW-0732">Signal</keyword>
<dbReference type="Pfam" id="PF08495">
    <property type="entry name" value="FIST"/>
    <property type="match status" value="1"/>
</dbReference>
<keyword evidence="8" id="KW-0456">Lyase</keyword>
<feature type="region of interest" description="Disordered" evidence="9">
    <location>
        <begin position="671"/>
        <end position="708"/>
    </location>
</feature>
<dbReference type="EC" id="4.1.1.48" evidence="3"/>
<feature type="signal peptide" evidence="10">
    <location>
        <begin position="1"/>
        <end position="21"/>
    </location>
</feature>
<dbReference type="InterPro" id="IPR013798">
    <property type="entry name" value="Indole-3-glycerol_P_synth_dom"/>
</dbReference>
<comment type="pathway">
    <text evidence="2">Amino-acid biosynthesis; L-tryptophan biosynthesis; L-tryptophan from chorismate: step 4/5.</text>
</comment>
<dbReference type="InterPro" id="IPR013702">
    <property type="entry name" value="FIST_domain_N"/>
</dbReference>
<evidence type="ECO:0000313" key="12">
    <source>
        <dbReference type="EMBL" id="CAD9602998.1"/>
    </source>
</evidence>
<evidence type="ECO:0000256" key="6">
    <source>
        <dbReference type="ARBA" id="ARBA00022822"/>
    </source>
</evidence>
<evidence type="ECO:0000259" key="11">
    <source>
        <dbReference type="SMART" id="SM00897"/>
    </source>
</evidence>
<sequence length="1040" mass="110648">MSAYLLTLLFLLLGGGTTTTAFQQPQSLLRSNSIFNNNNSFLTTKVTSKTATTCSTTRSKISSTKLSAEESSSINDTRPQVFATGYSTNPTSLTTAIEEATTAALASLPTATDLQYKIDLAIVSTSSLYDEPMSSIVPNIIKVIEASSGLYGYTGLNHLVGCTAGGVIGSRATTANASSESPSDDNKRECSPYEAEASPAISVTLALLPNVDITTFHVDGEDVPEFDGGLFQQEFGGSDGTEVWKRLVGLGSSSNDDDASDKDSTDPIFMMIPSPAFQNNLDDFLSGLQYAYPNGQTFGGIASTVSSLSRARLFCYSDGGNNSGNVHGNGCVGVSFKGDIQVDTMISQGAKPVGGVYRVVATGRNGPGGRGMTTAEEDEAGRSTIGAIVLDEAATAEEEQMMEEEEEDENDEPMDEKEAKQASLAAEYAKSRIPKPPLAEANFVMRRLSDDDQAFMRRALLIGLERGGSLVGRTPNELARLAKGEGHRFTVRQVASAGMKDGSVTFPLGSVDIDIGARCRFFVRDGEFAKKEAKALWMGYKKKELEGSLFGGMESDDEESPSLNPPTGCLVLPTLDRGVKLYGGKPGYESGLVSEFLPNVPSISGFFANGVLGKLDGTIAGNVGVSNENMLHGSSSQYVVFRSKTKRPIYSPYKAQQDVINAAAAKAEADAADQELAAEDEKRSKMSKSSFGSDEAAPRSENGELIVKRREVHSGRALSVSTVEWSVAEKTAKPTSALEGYMWEKETQVDRLRERTPLALLMTNCKAAMSDPTKPRPRDWIGPVKQAGSNGKFVIIPECKRMEPATGSLRKRFDVSKLVKQLTVAGASAISVNSDGVLFGGTMEDITTAREASNAAAVTQSLDSGDGVVAPPILASDLLLYPYQLYKFRLAGADAVNLVVGALESKDLLYLTKIATTIQLQVLASVTSEVQIEMLTKLGPGSIHALVLSNRELETFDFDGSGEQALSLLKSEALKAFREKHGSDVPILVEGRVGLIERDGDNAGYIKALKENGAFGAIIGGGIAAINDDSVAQSLTSWAM</sequence>
<evidence type="ECO:0000256" key="8">
    <source>
        <dbReference type="ARBA" id="ARBA00023239"/>
    </source>
</evidence>
<feature type="region of interest" description="Disordered" evidence="9">
    <location>
        <begin position="396"/>
        <end position="418"/>
    </location>
</feature>
<dbReference type="SUPFAM" id="SSF51366">
    <property type="entry name" value="Ribulose-phoshate binding barrel"/>
    <property type="match status" value="1"/>
</dbReference>
<evidence type="ECO:0000256" key="10">
    <source>
        <dbReference type="SAM" id="SignalP"/>
    </source>
</evidence>
<feature type="domain" description="FIST" evidence="11">
    <location>
        <begin position="117"/>
        <end position="367"/>
    </location>
</feature>
<keyword evidence="7" id="KW-0057">Aromatic amino acid biosynthesis</keyword>
<dbReference type="EMBL" id="HBGZ01015415">
    <property type="protein sequence ID" value="CAD9602998.1"/>
    <property type="molecule type" value="Transcribed_RNA"/>
</dbReference>
<evidence type="ECO:0000256" key="9">
    <source>
        <dbReference type="SAM" id="MobiDB-lite"/>
    </source>
</evidence>
<accession>A0A7S2LEG4</accession>
<keyword evidence="5" id="KW-0210">Decarboxylase</keyword>
<feature type="region of interest" description="Disordered" evidence="9">
    <location>
        <begin position="174"/>
        <end position="194"/>
    </location>
</feature>
<dbReference type="InterPro" id="IPR013785">
    <property type="entry name" value="Aldolase_TIM"/>
</dbReference>
<protein>
    <recommendedName>
        <fullName evidence="3">indole-3-glycerol-phosphate synthase</fullName>
        <ecNumber evidence="3">4.1.1.48</ecNumber>
    </recommendedName>
</protein>
<feature type="chain" id="PRO_5030959426" description="indole-3-glycerol-phosphate synthase" evidence="10">
    <location>
        <begin position="22"/>
        <end position="1040"/>
    </location>
</feature>
<dbReference type="GO" id="GO:0004640">
    <property type="term" value="F:phosphoribosylanthranilate isomerase activity"/>
    <property type="evidence" value="ECO:0007669"/>
    <property type="project" value="TreeGrafter"/>
</dbReference>
<dbReference type="GO" id="GO:0004425">
    <property type="term" value="F:indole-3-glycerol-phosphate synthase activity"/>
    <property type="evidence" value="ECO:0007669"/>
    <property type="project" value="UniProtKB-EC"/>
</dbReference>
<proteinExistence type="predicted"/>
<dbReference type="UniPathway" id="UPA00035">
    <property type="reaction ID" value="UER00043"/>
</dbReference>
<evidence type="ECO:0000256" key="7">
    <source>
        <dbReference type="ARBA" id="ARBA00023141"/>
    </source>
</evidence>
<evidence type="ECO:0000256" key="2">
    <source>
        <dbReference type="ARBA" id="ARBA00004696"/>
    </source>
</evidence>
<dbReference type="GO" id="GO:0000162">
    <property type="term" value="P:L-tryptophan biosynthetic process"/>
    <property type="evidence" value="ECO:0007669"/>
    <property type="project" value="UniProtKB-UniPathway"/>
</dbReference>
<evidence type="ECO:0000256" key="1">
    <source>
        <dbReference type="ARBA" id="ARBA00001633"/>
    </source>
</evidence>
<feature type="compositionally biased region" description="Basic and acidic residues" evidence="9">
    <location>
        <begin position="696"/>
        <end position="708"/>
    </location>
</feature>
<dbReference type="InterPro" id="IPR011060">
    <property type="entry name" value="RibuloseP-bd_barrel"/>
</dbReference>
<evidence type="ECO:0000256" key="5">
    <source>
        <dbReference type="ARBA" id="ARBA00022793"/>
    </source>
</evidence>
<reference evidence="12" key="1">
    <citation type="submission" date="2021-01" db="EMBL/GenBank/DDBJ databases">
        <authorList>
            <person name="Corre E."/>
            <person name="Pelletier E."/>
            <person name="Niang G."/>
            <person name="Scheremetjew M."/>
            <person name="Finn R."/>
            <person name="Kale V."/>
            <person name="Holt S."/>
            <person name="Cochrane G."/>
            <person name="Meng A."/>
            <person name="Brown T."/>
            <person name="Cohen L."/>
        </authorList>
    </citation>
    <scope>NUCLEOTIDE SEQUENCE</scope>
    <source>
        <strain evidence="12">SM1012Den-03</strain>
    </source>
</reference>
<dbReference type="PANTHER" id="PTHR22854">
    <property type="entry name" value="TRYPTOPHAN BIOSYNTHESIS PROTEIN"/>
    <property type="match status" value="1"/>
</dbReference>
<comment type="catalytic activity">
    <reaction evidence="1">
        <text>1-(2-carboxyphenylamino)-1-deoxy-D-ribulose 5-phosphate + H(+) = (1S,2R)-1-C-(indol-3-yl)glycerol 3-phosphate + CO2 + H2O</text>
        <dbReference type="Rhea" id="RHEA:23476"/>
        <dbReference type="ChEBI" id="CHEBI:15377"/>
        <dbReference type="ChEBI" id="CHEBI:15378"/>
        <dbReference type="ChEBI" id="CHEBI:16526"/>
        <dbReference type="ChEBI" id="CHEBI:58613"/>
        <dbReference type="ChEBI" id="CHEBI:58866"/>
        <dbReference type="EC" id="4.1.1.48"/>
    </reaction>
</comment>
<gene>
    <name evidence="12" type="ORF">SMAR0320_LOCUS11004</name>
</gene>
<keyword evidence="6" id="KW-0822">Tryptophan biosynthesis</keyword>
<dbReference type="Pfam" id="PF00218">
    <property type="entry name" value="IGPS"/>
    <property type="match status" value="1"/>
</dbReference>
<dbReference type="PANTHER" id="PTHR22854:SF2">
    <property type="entry name" value="INDOLE-3-GLYCEROL-PHOSPHATE SYNTHASE"/>
    <property type="match status" value="1"/>
</dbReference>
<name>A0A7S2LEG4_9STRA</name>
<feature type="compositionally biased region" description="Acidic residues" evidence="9">
    <location>
        <begin position="396"/>
        <end position="415"/>
    </location>
</feature>
<dbReference type="Gene3D" id="3.20.20.70">
    <property type="entry name" value="Aldolase class I"/>
    <property type="match status" value="1"/>
</dbReference>
<dbReference type="SMART" id="SM00897">
    <property type="entry name" value="FIST"/>
    <property type="match status" value="1"/>
</dbReference>
<organism evidence="12">
    <name type="scientific">Skeletonema marinoi</name>
    <dbReference type="NCBI Taxonomy" id="267567"/>
    <lineage>
        <taxon>Eukaryota</taxon>
        <taxon>Sar</taxon>
        <taxon>Stramenopiles</taxon>
        <taxon>Ochrophyta</taxon>
        <taxon>Bacillariophyta</taxon>
        <taxon>Coscinodiscophyceae</taxon>
        <taxon>Thalassiosirophycidae</taxon>
        <taxon>Thalassiosirales</taxon>
        <taxon>Skeletonemataceae</taxon>
        <taxon>Skeletonema</taxon>
        <taxon>Skeletonema marinoi-dohrnii complex</taxon>
    </lineage>
</organism>
<dbReference type="AlphaFoldDB" id="A0A7S2LEG4"/>